<organism evidence="9 10">
    <name type="scientific">Vanilla planifolia</name>
    <name type="common">Vanilla</name>
    <dbReference type="NCBI Taxonomy" id="51239"/>
    <lineage>
        <taxon>Eukaryota</taxon>
        <taxon>Viridiplantae</taxon>
        <taxon>Streptophyta</taxon>
        <taxon>Embryophyta</taxon>
        <taxon>Tracheophyta</taxon>
        <taxon>Spermatophyta</taxon>
        <taxon>Magnoliopsida</taxon>
        <taxon>Liliopsida</taxon>
        <taxon>Asparagales</taxon>
        <taxon>Orchidaceae</taxon>
        <taxon>Vanilloideae</taxon>
        <taxon>Vanilleae</taxon>
        <taxon>Vanilla</taxon>
    </lineage>
</organism>
<keyword evidence="3" id="KW-0255">Endonuclease</keyword>
<sequence length="153" mass="17491">MKDQLAFYAFFFLLYACFAALSSAQDFDFFYFVQQWPGSYCDTKRSCCYPTTGKPAADFGIHGLWPNYNSGSYPSDCDPDSPYDASQVRALQFLAFASRWGLRRREQENKLNQGSSSSQEIFSSTVKPYQLRATWKKKKKKKASYPQLATVSP</sequence>
<dbReference type="AlphaFoldDB" id="A0A835R540"/>
<evidence type="ECO:0000256" key="2">
    <source>
        <dbReference type="ARBA" id="ARBA00022722"/>
    </source>
</evidence>
<evidence type="ECO:0000256" key="3">
    <source>
        <dbReference type="ARBA" id="ARBA00022759"/>
    </source>
</evidence>
<evidence type="ECO:0000313" key="10">
    <source>
        <dbReference type="Proteomes" id="UP000639772"/>
    </source>
</evidence>
<dbReference type="GO" id="GO:0033897">
    <property type="term" value="F:ribonuclease T2 activity"/>
    <property type="evidence" value="ECO:0007669"/>
    <property type="project" value="InterPro"/>
</dbReference>
<keyword evidence="5" id="KW-0456">Lyase</keyword>
<comment type="caution">
    <text evidence="9">The sequence shown here is derived from an EMBL/GenBank/DDBJ whole genome shotgun (WGS) entry which is preliminary data.</text>
</comment>
<dbReference type="SUPFAM" id="SSF55895">
    <property type="entry name" value="Ribonuclease Rh-like"/>
    <property type="match status" value="1"/>
</dbReference>
<dbReference type="OrthoDB" id="689941at2759"/>
<dbReference type="Gene3D" id="3.90.730.10">
    <property type="entry name" value="Ribonuclease T2-like"/>
    <property type="match status" value="1"/>
</dbReference>
<evidence type="ECO:0000256" key="4">
    <source>
        <dbReference type="ARBA" id="ARBA00022801"/>
    </source>
</evidence>
<evidence type="ECO:0000256" key="8">
    <source>
        <dbReference type="SAM" id="SignalP"/>
    </source>
</evidence>
<evidence type="ECO:0000256" key="1">
    <source>
        <dbReference type="ARBA" id="ARBA00007469"/>
    </source>
</evidence>
<keyword evidence="8" id="KW-0732">Signal</keyword>
<feature type="region of interest" description="Disordered" evidence="7">
    <location>
        <begin position="133"/>
        <end position="153"/>
    </location>
</feature>
<dbReference type="InterPro" id="IPR018188">
    <property type="entry name" value="RNase_T2_His_AS_1"/>
</dbReference>
<protein>
    <submittedName>
        <fullName evidence="9">Uncharacterized protein</fullName>
    </submittedName>
</protein>
<dbReference type="GO" id="GO:0006401">
    <property type="term" value="P:RNA catabolic process"/>
    <property type="evidence" value="ECO:0007669"/>
    <property type="project" value="TreeGrafter"/>
</dbReference>
<dbReference type="PANTHER" id="PTHR11240">
    <property type="entry name" value="RIBONUCLEASE T2"/>
    <property type="match status" value="1"/>
</dbReference>
<proteinExistence type="inferred from homology"/>
<dbReference type="EMBL" id="JADCNM010000005">
    <property type="protein sequence ID" value="KAG0482866.1"/>
    <property type="molecule type" value="Genomic_DNA"/>
</dbReference>
<dbReference type="Pfam" id="PF00445">
    <property type="entry name" value="Ribonuclease_T2"/>
    <property type="match status" value="1"/>
</dbReference>
<feature type="compositionally biased region" description="Basic residues" evidence="7">
    <location>
        <begin position="134"/>
        <end position="143"/>
    </location>
</feature>
<dbReference type="GO" id="GO:0003723">
    <property type="term" value="F:RNA binding"/>
    <property type="evidence" value="ECO:0007669"/>
    <property type="project" value="InterPro"/>
</dbReference>
<evidence type="ECO:0000256" key="7">
    <source>
        <dbReference type="SAM" id="MobiDB-lite"/>
    </source>
</evidence>
<dbReference type="InterPro" id="IPR001568">
    <property type="entry name" value="RNase_T2-like"/>
</dbReference>
<dbReference type="GO" id="GO:0005576">
    <property type="term" value="C:extracellular region"/>
    <property type="evidence" value="ECO:0007669"/>
    <property type="project" value="TreeGrafter"/>
</dbReference>
<dbReference type="InterPro" id="IPR036430">
    <property type="entry name" value="RNase_T2-like_sf"/>
</dbReference>
<keyword evidence="4" id="KW-0378">Hydrolase</keyword>
<accession>A0A835R540</accession>
<dbReference type="GO" id="GO:0016787">
    <property type="term" value="F:hydrolase activity"/>
    <property type="evidence" value="ECO:0007669"/>
    <property type="project" value="UniProtKB-KW"/>
</dbReference>
<comment type="similarity">
    <text evidence="1 6">Belongs to the RNase T2 family.</text>
</comment>
<dbReference type="Proteomes" id="UP000639772">
    <property type="component" value="Unassembled WGS sequence"/>
</dbReference>
<keyword evidence="2" id="KW-0540">Nuclease</keyword>
<dbReference type="PROSITE" id="PS00530">
    <property type="entry name" value="RNASE_T2_1"/>
    <property type="match status" value="1"/>
</dbReference>
<evidence type="ECO:0000256" key="6">
    <source>
        <dbReference type="RuleBase" id="RU004328"/>
    </source>
</evidence>
<dbReference type="PANTHER" id="PTHR11240:SF75">
    <property type="entry name" value="RIBONUCLEASE 3"/>
    <property type="match status" value="1"/>
</dbReference>
<evidence type="ECO:0000256" key="5">
    <source>
        <dbReference type="ARBA" id="ARBA00023239"/>
    </source>
</evidence>
<evidence type="ECO:0000313" key="9">
    <source>
        <dbReference type="EMBL" id="KAG0482866.1"/>
    </source>
</evidence>
<name>A0A835R540_VANPL</name>
<gene>
    <name evidence="9" type="ORF">HPP92_010950</name>
</gene>
<feature type="signal peptide" evidence="8">
    <location>
        <begin position="1"/>
        <end position="24"/>
    </location>
</feature>
<feature type="chain" id="PRO_5032359534" evidence="8">
    <location>
        <begin position="25"/>
        <end position="153"/>
    </location>
</feature>
<reference evidence="9 10" key="1">
    <citation type="journal article" date="2020" name="Nat. Food">
        <title>A phased Vanilla planifolia genome enables genetic improvement of flavour and production.</title>
        <authorList>
            <person name="Hasing T."/>
            <person name="Tang H."/>
            <person name="Brym M."/>
            <person name="Khazi F."/>
            <person name="Huang T."/>
            <person name="Chambers A.H."/>
        </authorList>
    </citation>
    <scope>NUCLEOTIDE SEQUENCE [LARGE SCALE GENOMIC DNA]</scope>
    <source>
        <tissue evidence="9">Leaf</tissue>
    </source>
</reference>
<dbReference type="PROSITE" id="PS51257">
    <property type="entry name" value="PROKAR_LIPOPROTEIN"/>
    <property type="match status" value="1"/>
</dbReference>